<dbReference type="Pfam" id="PF01272">
    <property type="entry name" value="GreA_GreB"/>
    <property type="match status" value="1"/>
</dbReference>
<proteinExistence type="predicted"/>
<dbReference type="Gene3D" id="3.10.50.30">
    <property type="entry name" value="Transcription elongation factor, GreA/GreB, C-terminal domain"/>
    <property type="match status" value="1"/>
</dbReference>
<evidence type="ECO:0000313" key="3">
    <source>
        <dbReference type="Proteomes" id="UP001230005"/>
    </source>
</evidence>
<keyword evidence="3" id="KW-1185">Reference proteome</keyword>
<dbReference type="Proteomes" id="UP001230005">
    <property type="component" value="Unassembled WGS sequence"/>
</dbReference>
<name>A0ABU0A0C2_9BACI</name>
<reference evidence="2 3" key="1">
    <citation type="submission" date="2023-07" db="EMBL/GenBank/DDBJ databases">
        <title>Genomic Encyclopedia of Type Strains, Phase IV (KMG-IV): sequencing the most valuable type-strain genomes for metagenomic binning, comparative biology and taxonomic classification.</title>
        <authorList>
            <person name="Goeker M."/>
        </authorList>
    </citation>
    <scope>NUCLEOTIDE SEQUENCE [LARGE SCALE GENOMIC DNA]</scope>
    <source>
        <strain evidence="2 3">DSM 9768</strain>
    </source>
</reference>
<dbReference type="SUPFAM" id="SSF54534">
    <property type="entry name" value="FKBP-like"/>
    <property type="match status" value="1"/>
</dbReference>
<dbReference type="EMBL" id="JAUSUG010000016">
    <property type="protein sequence ID" value="MDQ0256421.1"/>
    <property type="molecule type" value="Genomic_DNA"/>
</dbReference>
<comment type="caution">
    <text evidence="2">The sequence shown here is derived from an EMBL/GenBank/DDBJ whole genome shotgun (WGS) entry which is preliminary data.</text>
</comment>
<gene>
    <name evidence="2" type="ORF">J2S74_003841</name>
</gene>
<sequence>MILRKAVMEIWLKKRIDYQLEYFVNNKKQIVSELSRNSNNNSDWEPEQFIDQYRERLTTLKEIELDQFPSLPFVIINSRVTLYQPTKNDTMGITICFPEEENVEFGLYSYLSPFGKKLLLKEVGAVIYGEINNESREVTIENIEYSSSY</sequence>
<evidence type="ECO:0000259" key="1">
    <source>
        <dbReference type="Pfam" id="PF01272"/>
    </source>
</evidence>
<protein>
    <submittedName>
        <fullName evidence="2">Transcription elongation GreA/GreB family factor</fullName>
    </submittedName>
</protein>
<feature type="domain" description="Transcription elongation factor GreA/GreB C-terminal" evidence="1">
    <location>
        <begin position="73"/>
        <end position="145"/>
    </location>
</feature>
<accession>A0ABU0A0C2</accession>
<dbReference type="InterPro" id="IPR001437">
    <property type="entry name" value="Tscrpt_elong_fac_GreA/B_C"/>
</dbReference>
<dbReference type="InterPro" id="IPR036953">
    <property type="entry name" value="GreA/GreB_C_sf"/>
</dbReference>
<organism evidence="2 3">
    <name type="scientific">Evansella vedderi</name>
    <dbReference type="NCBI Taxonomy" id="38282"/>
    <lineage>
        <taxon>Bacteria</taxon>
        <taxon>Bacillati</taxon>
        <taxon>Bacillota</taxon>
        <taxon>Bacilli</taxon>
        <taxon>Bacillales</taxon>
        <taxon>Bacillaceae</taxon>
        <taxon>Evansella</taxon>
    </lineage>
</organism>
<evidence type="ECO:0000313" key="2">
    <source>
        <dbReference type="EMBL" id="MDQ0256421.1"/>
    </source>
</evidence>
<dbReference type="RefSeq" id="WP_307328509.1">
    <property type="nucleotide sequence ID" value="NZ_JAUSUG010000016.1"/>
</dbReference>